<accession>A0ABQ7MG50</accession>
<keyword evidence="2" id="KW-1185">Reference proteome</keyword>
<comment type="caution">
    <text evidence="1">The sequence shown here is derived from an EMBL/GenBank/DDBJ whole genome shotgun (WGS) entry which is preliminary data.</text>
</comment>
<sequence length="70" mass="8071">MSTHLKISPHNYVKSKCHVSYMNNLKHGREFIVSDLRMCINALPGHFTKKKMMKAYLKHGNGEAHYIEGV</sequence>
<reference evidence="1 2" key="1">
    <citation type="submission" date="2021-03" db="EMBL/GenBank/DDBJ databases">
        <authorList>
            <person name="King G.J."/>
            <person name="Bancroft I."/>
            <person name="Baten A."/>
            <person name="Bloomfield J."/>
            <person name="Borpatragohain P."/>
            <person name="He Z."/>
            <person name="Irish N."/>
            <person name="Irwin J."/>
            <person name="Liu K."/>
            <person name="Mauleon R.P."/>
            <person name="Moore J."/>
            <person name="Morris R."/>
            <person name="Ostergaard L."/>
            <person name="Wang B."/>
            <person name="Wells R."/>
        </authorList>
    </citation>
    <scope>NUCLEOTIDE SEQUENCE [LARGE SCALE GENOMIC DNA]</scope>
    <source>
        <strain evidence="1">R-o-18</strain>
        <tissue evidence="1">Leaf</tissue>
    </source>
</reference>
<proteinExistence type="predicted"/>
<name>A0ABQ7MG50_BRACM</name>
<protein>
    <submittedName>
        <fullName evidence="1">Uncharacterized protein</fullName>
    </submittedName>
</protein>
<dbReference type="EMBL" id="JADBGQ010000005">
    <property type="protein sequence ID" value="KAG5397728.1"/>
    <property type="molecule type" value="Genomic_DNA"/>
</dbReference>
<dbReference type="Proteomes" id="UP000823674">
    <property type="component" value="Chromosome A05"/>
</dbReference>
<organism evidence="1 2">
    <name type="scientific">Brassica rapa subsp. trilocularis</name>
    <dbReference type="NCBI Taxonomy" id="1813537"/>
    <lineage>
        <taxon>Eukaryota</taxon>
        <taxon>Viridiplantae</taxon>
        <taxon>Streptophyta</taxon>
        <taxon>Embryophyta</taxon>
        <taxon>Tracheophyta</taxon>
        <taxon>Spermatophyta</taxon>
        <taxon>Magnoliopsida</taxon>
        <taxon>eudicotyledons</taxon>
        <taxon>Gunneridae</taxon>
        <taxon>Pentapetalae</taxon>
        <taxon>rosids</taxon>
        <taxon>malvids</taxon>
        <taxon>Brassicales</taxon>
        <taxon>Brassicaceae</taxon>
        <taxon>Brassiceae</taxon>
        <taxon>Brassica</taxon>
    </lineage>
</organism>
<evidence type="ECO:0000313" key="1">
    <source>
        <dbReference type="EMBL" id="KAG5397728.1"/>
    </source>
</evidence>
<evidence type="ECO:0000313" key="2">
    <source>
        <dbReference type="Proteomes" id="UP000823674"/>
    </source>
</evidence>
<gene>
    <name evidence="1" type="primary">A05p032110.1_BraROA</name>
    <name evidence="1" type="ORF">IGI04_019542</name>
</gene>